<reference evidence="2" key="1">
    <citation type="journal article" date="2014" name="Science">
        <title>Ancient hybridizations among the ancestral genomes of bread wheat.</title>
        <authorList>
            <consortium name="International Wheat Genome Sequencing Consortium,"/>
            <person name="Marcussen T."/>
            <person name="Sandve S.R."/>
            <person name="Heier L."/>
            <person name="Spannagl M."/>
            <person name="Pfeifer M."/>
            <person name="Jakobsen K.S."/>
            <person name="Wulff B.B."/>
            <person name="Steuernagel B."/>
            <person name="Mayer K.F."/>
            <person name="Olsen O.A."/>
        </authorList>
    </citation>
    <scope>NUCLEOTIDE SEQUENCE [LARGE SCALE GENOMIC DNA]</scope>
    <source>
        <strain evidence="2">cv. AL8/78</strain>
    </source>
</reference>
<protein>
    <submittedName>
        <fullName evidence="1">Uncharacterized protein</fullName>
    </submittedName>
</protein>
<accession>A0A453RGI6</accession>
<proteinExistence type="predicted"/>
<name>A0A453RGI6_AEGTS</name>
<reference evidence="1" key="5">
    <citation type="journal article" date="2021" name="G3 (Bethesda)">
        <title>Aegilops tauschii genome assembly Aet v5.0 features greater sequence contiguity and improved annotation.</title>
        <authorList>
            <person name="Wang L."/>
            <person name="Zhu T."/>
            <person name="Rodriguez J.C."/>
            <person name="Deal K.R."/>
            <person name="Dubcovsky J."/>
            <person name="McGuire P.E."/>
            <person name="Lux T."/>
            <person name="Spannagl M."/>
            <person name="Mayer K.F.X."/>
            <person name="Baldrich P."/>
            <person name="Meyers B.C."/>
            <person name="Huo N."/>
            <person name="Gu Y.Q."/>
            <person name="Zhou H."/>
            <person name="Devos K.M."/>
            <person name="Bennetzen J.L."/>
            <person name="Unver T."/>
            <person name="Budak H."/>
            <person name="Gulick P.J."/>
            <person name="Galiba G."/>
            <person name="Kalapos B."/>
            <person name="Nelson D.R."/>
            <person name="Li P."/>
            <person name="You F.M."/>
            <person name="Luo M.C."/>
            <person name="Dvorak J."/>
        </authorList>
    </citation>
    <scope>NUCLEOTIDE SEQUENCE [LARGE SCALE GENOMIC DNA]</scope>
    <source>
        <strain evidence="1">cv. AL8/78</strain>
    </source>
</reference>
<evidence type="ECO:0000313" key="1">
    <source>
        <dbReference type="EnsemblPlants" id="AET7Gv20576600.12"/>
    </source>
</evidence>
<organism evidence="1 2">
    <name type="scientific">Aegilops tauschii subsp. strangulata</name>
    <name type="common">Goatgrass</name>
    <dbReference type="NCBI Taxonomy" id="200361"/>
    <lineage>
        <taxon>Eukaryota</taxon>
        <taxon>Viridiplantae</taxon>
        <taxon>Streptophyta</taxon>
        <taxon>Embryophyta</taxon>
        <taxon>Tracheophyta</taxon>
        <taxon>Spermatophyta</taxon>
        <taxon>Magnoliopsida</taxon>
        <taxon>Liliopsida</taxon>
        <taxon>Poales</taxon>
        <taxon>Poaceae</taxon>
        <taxon>BOP clade</taxon>
        <taxon>Pooideae</taxon>
        <taxon>Triticodae</taxon>
        <taxon>Triticeae</taxon>
        <taxon>Triticinae</taxon>
        <taxon>Aegilops</taxon>
    </lineage>
</organism>
<reference evidence="2" key="2">
    <citation type="journal article" date="2017" name="Nat. Plants">
        <title>The Aegilops tauschii genome reveals multiple impacts of transposons.</title>
        <authorList>
            <person name="Zhao G."/>
            <person name="Zou C."/>
            <person name="Li K."/>
            <person name="Wang K."/>
            <person name="Li T."/>
            <person name="Gao L."/>
            <person name="Zhang X."/>
            <person name="Wang H."/>
            <person name="Yang Z."/>
            <person name="Liu X."/>
            <person name="Jiang W."/>
            <person name="Mao L."/>
            <person name="Kong X."/>
            <person name="Jiao Y."/>
            <person name="Jia J."/>
        </authorList>
    </citation>
    <scope>NUCLEOTIDE SEQUENCE [LARGE SCALE GENOMIC DNA]</scope>
    <source>
        <strain evidence="2">cv. AL8/78</strain>
    </source>
</reference>
<dbReference type="AlphaFoldDB" id="A0A453RGI6"/>
<reference evidence="1" key="3">
    <citation type="journal article" date="2017" name="Nature">
        <title>Genome sequence of the progenitor of the wheat D genome Aegilops tauschii.</title>
        <authorList>
            <person name="Luo M.C."/>
            <person name="Gu Y.Q."/>
            <person name="Puiu D."/>
            <person name="Wang H."/>
            <person name="Twardziok S.O."/>
            <person name="Deal K.R."/>
            <person name="Huo N."/>
            <person name="Zhu T."/>
            <person name="Wang L."/>
            <person name="Wang Y."/>
            <person name="McGuire P.E."/>
            <person name="Liu S."/>
            <person name="Long H."/>
            <person name="Ramasamy R.K."/>
            <person name="Rodriguez J.C."/>
            <person name="Van S.L."/>
            <person name="Yuan L."/>
            <person name="Wang Z."/>
            <person name="Xia Z."/>
            <person name="Xiao L."/>
            <person name="Anderson O.D."/>
            <person name="Ouyang S."/>
            <person name="Liang Y."/>
            <person name="Zimin A.V."/>
            <person name="Pertea G."/>
            <person name="Qi P."/>
            <person name="Bennetzen J.L."/>
            <person name="Dai X."/>
            <person name="Dawson M.W."/>
            <person name="Muller H.G."/>
            <person name="Kugler K."/>
            <person name="Rivarola-Duarte L."/>
            <person name="Spannagl M."/>
            <person name="Mayer K.F.X."/>
            <person name="Lu F.H."/>
            <person name="Bevan M.W."/>
            <person name="Leroy P."/>
            <person name="Li P."/>
            <person name="You F.M."/>
            <person name="Sun Q."/>
            <person name="Liu Z."/>
            <person name="Lyons E."/>
            <person name="Wicker T."/>
            <person name="Salzberg S.L."/>
            <person name="Devos K.M."/>
            <person name="Dvorak J."/>
        </authorList>
    </citation>
    <scope>NUCLEOTIDE SEQUENCE [LARGE SCALE GENOMIC DNA]</scope>
    <source>
        <strain evidence="1">cv. AL8/78</strain>
    </source>
</reference>
<reference evidence="1" key="4">
    <citation type="submission" date="2019-03" db="UniProtKB">
        <authorList>
            <consortium name="EnsemblPlants"/>
        </authorList>
    </citation>
    <scope>IDENTIFICATION</scope>
</reference>
<sequence>HYYLVLMLSDSYVLLSCSFSLKKNSLSNTSLLYVIPLLNKTHVMRLNLLV</sequence>
<dbReference type="Proteomes" id="UP000015105">
    <property type="component" value="Chromosome 7D"/>
</dbReference>
<keyword evidence="2" id="KW-1185">Reference proteome</keyword>
<dbReference type="EnsemblPlants" id="AET7Gv20576600.12">
    <property type="protein sequence ID" value="AET7Gv20576600.12"/>
    <property type="gene ID" value="AET7Gv20576600"/>
</dbReference>
<dbReference type="Gramene" id="AET7Gv20576600.12">
    <property type="protein sequence ID" value="AET7Gv20576600.12"/>
    <property type="gene ID" value="AET7Gv20576600"/>
</dbReference>
<evidence type="ECO:0000313" key="2">
    <source>
        <dbReference type="Proteomes" id="UP000015105"/>
    </source>
</evidence>